<dbReference type="PANTHER" id="PTHR37804">
    <property type="entry name" value="CDAA REGULATORY PROTEIN CDAR"/>
    <property type="match status" value="1"/>
</dbReference>
<feature type="region of interest" description="Disordered" evidence="1">
    <location>
        <begin position="320"/>
        <end position="364"/>
    </location>
</feature>
<dbReference type="PANTHER" id="PTHR37804:SF1">
    <property type="entry name" value="CDAA REGULATORY PROTEIN CDAR"/>
    <property type="match status" value="1"/>
</dbReference>
<name>A0ABV9I6U6_9DEIO</name>
<sequence length="364" mass="38119">MSGSPPEFWSRRRLARWLEPRYAWGRAMHNLPQKLLAVTASVALWLVATAERRANVEQGYDVPVSVRDTTGGRSTRATSALNPSTVRVTLSGRPERLREISPKNIEAVVDVTGVPEGSFTRPVRVSPPSGTALTRQDPDKIQGFVDTQLTRTLPVTLGVATPSESSLPRYAVSPAEVSVSGPGRVVGAVRQVVTSPSVIPAGTERELPLIALNAQGRPVEGVMTQPSTVTVRRLDTGELPVKNVPVVLNPPPAALRVTSVSVQPSSVRLVAAPELLARLREVAGTVVYRAGTYTAPVTLRLPAGAQALEEVTVRLTVVPATPPAAPEGSAPPSEDQGPAKSVPATSAAPAAATPASGSPRPPAP</sequence>
<comment type="caution">
    <text evidence="2">The sequence shown here is derived from an EMBL/GenBank/DDBJ whole genome shotgun (WGS) entry which is preliminary data.</text>
</comment>
<dbReference type="Pfam" id="PF07949">
    <property type="entry name" value="YbbR"/>
    <property type="match status" value="1"/>
</dbReference>
<keyword evidence="3" id="KW-1185">Reference proteome</keyword>
<protein>
    <submittedName>
        <fullName evidence="2">YbbR-like domain-containing protein</fullName>
    </submittedName>
</protein>
<evidence type="ECO:0000313" key="3">
    <source>
        <dbReference type="Proteomes" id="UP001595952"/>
    </source>
</evidence>
<dbReference type="EMBL" id="JBHSEI010000004">
    <property type="protein sequence ID" value="MFC4638066.1"/>
    <property type="molecule type" value="Genomic_DNA"/>
</dbReference>
<dbReference type="Proteomes" id="UP001595952">
    <property type="component" value="Unassembled WGS sequence"/>
</dbReference>
<accession>A0ABV9I6U6</accession>
<dbReference type="RefSeq" id="WP_380061080.1">
    <property type="nucleotide sequence ID" value="NZ_JBHSEI010000004.1"/>
</dbReference>
<evidence type="ECO:0000256" key="1">
    <source>
        <dbReference type="SAM" id="MobiDB-lite"/>
    </source>
</evidence>
<organism evidence="2 3">
    <name type="scientific">Deinococcus hohokamensis</name>
    <dbReference type="NCBI Taxonomy" id="309883"/>
    <lineage>
        <taxon>Bacteria</taxon>
        <taxon>Thermotogati</taxon>
        <taxon>Deinococcota</taxon>
        <taxon>Deinococci</taxon>
        <taxon>Deinococcales</taxon>
        <taxon>Deinococcaceae</taxon>
        <taxon>Deinococcus</taxon>
    </lineage>
</organism>
<dbReference type="Gene3D" id="2.170.120.30">
    <property type="match status" value="1"/>
</dbReference>
<proteinExistence type="predicted"/>
<dbReference type="InterPro" id="IPR053154">
    <property type="entry name" value="c-di-AMP_regulator"/>
</dbReference>
<feature type="compositionally biased region" description="Low complexity" evidence="1">
    <location>
        <begin position="326"/>
        <end position="358"/>
    </location>
</feature>
<gene>
    <name evidence="2" type="ORF">ACFO0D_06905</name>
</gene>
<dbReference type="InterPro" id="IPR012505">
    <property type="entry name" value="YbbR"/>
</dbReference>
<evidence type="ECO:0000313" key="2">
    <source>
        <dbReference type="EMBL" id="MFC4638066.1"/>
    </source>
</evidence>
<reference evidence="3" key="1">
    <citation type="journal article" date="2019" name="Int. J. Syst. Evol. Microbiol.">
        <title>The Global Catalogue of Microorganisms (GCM) 10K type strain sequencing project: providing services to taxonomists for standard genome sequencing and annotation.</title>
        <authorList>
            <consortium name="The Broad Institute Genomics Platform"/>
            <consortium name="The Broad Institute Genome Sequencing Center for Infectious Disease"/>
            <person name="Wu L."/>
            <person name="Ma J."/>
        </authorList>
    </citation>
    <scope>NUCLEOTIDE SEQUENCE [LARGE SCALE GENOMIC DNA]</scope>
    <source>
        <strain evidence="3">CCUG 55995</strain>
    </source>
</reference>